<accession>A0A1H6VM51</accession>
<dbReference type="STRING" id="1416801.SAMN05192553_10283"/>
<dbReference type="AlphaFoldDB" id="A0A1H6VM51"/>
<reference evidence="2" key="1">
    <citation type="submission" date="2016-10" db="EMBL/GenBank/DDBJ databases">
        <authorList>
            <person name="Varghese N."/>
            <person name="Submissions S."/>
        </authorList>
    </citation>
    <scope>NUCLEOTIDE SEQUENCE [LARGE SCALE GENOMIC DNA]</scope>
    <source>
        <strain evidence="2">IBRC-M 10761</strain>
    </source>
</reference>
<evidence type="ECO:0000313" key="2">
    <source>
        <dbReference type="Proteomes" id="UP000199403"/>
    </source>
</evidence>
<protein>
    <submittedName>
        <fullName evidence="1">Uncharacterized protein</fullName>
    </submittedName>
</protein>
<sequence>MFSIVYILAMGTTNLFFIWTPGLQIPQSGYILLVFSNISL</sequence>
<organism evidence="1 2">
    <name type="scientific">Cyclobacterium xiamenense</name>
    <dbReference type="NCBI Taxonomy" id="1297121"/>
    <lineage>
        <taxon>Bacteria</taxon>
        <taxon>Pseudomonadati</taxon>
        <taxon>Bacteroidota</taxon>
        <taxon>Cytophagia</taxon>
        <taxon>Cytophagales</taxon>
        <taxon>Cyclobacteriaceae</taxon>
        <taxon>Cyclobacterium</taxon>
    </lineage>
</organism>
<evidence type="ECO:0000313" key="1">
    <source>
        <dbReference type="EMBL" id="SEJ04114.1"/>
    </source>
</evidence>
<keyword evidence="2" id="KW-1185">Reference proteome</keyword>
<proteinExistence type="predicted"/>
<gene>
    <name evidence="1" type="ORF">SAMN05192553_10283</name>
</gene>
<name>A0A1H6VM51_9BACT</name>
<dbReference type="EMBL" id="FNZH01000002">
    <property type="protein sequence ID" value="SEJ04114.1"/>
    <property type="molecule type" value="Genomic_DNA"/>
</dbReference>
<dbReference type="Proteomes" id="UP000199403">
    <property type="component" value="Unassembled WGS sequence"/>
</dbReference>